<evidence type="ECO:0000313" key="7">
    <source>
        <dbReference type="EMBL" id="ABK18382.1"/>
    </source>
</evidence>
<dbReference type="InterPro" id="IPR019575">
    <property type="entry name" value="Nuop51_4Fe4S-bd"/>
</dbReference>
<dbReference type="FunFam" id="3.40.50.11540:FF:000001">
    <property type="entry name" value="NADH dehydrogenase [ubiquinone] flavoprotein 1, mitochondrial"/>
    <property type="match status" value="1"/>
</dbReference>
<dbReference type="Gene3D" id="3.30.70.20">
    <property type="match status" value="1"/>
</dbReference>
<protein>
    <submittedName>
        <fullName evidence="7">NADH dehydrogenase (Quinone)</fullName>
        <ecNumber evidence="7">1.6.5.11</ecNumber>
    </submittedName>
</protein>
<dbReference type="RefSeq" id="WP_011699549.1">
    <property type="nucleotide sequence ID" value="NC_008554.1"/>
</dbReference>
<dbReference type="Pfam" id="PF01257">
    <property type="entry name" value="2Fe-2S_thioredx"/>
    <property type="match status" value="1"/>
</dbReference>
<keyword evidence="7" id="KW-0560">Oxidoreductase</keyword>
<comment type="similarity">
    <text evidence="1">Belongs to the complex I 51 kDa subunit family.</text>
</comment>
<dbReference type="PANTHER" id="PTHR43578:SF3">
    <property type="entry name" value="NADH-QUINONE OXIDOREDUCTASE SUBUNIT F"/>
    <property type="match status" value="1"/>
</dbReference>
<name>A0LLT0_SYNFM</name>
<dbReference type="Gene3D" id="3.40.50.11540">
    <property type="entry name" value="NADH-ubiquinone oxidoreductase 51kDa subunit"/>
    <property type="match status" value="1"/>
</dbReference>
<dbReference type="eggNOG" id="COG1894">
    <property type="taxonomic scope" value="Bacteria"/>
</dbReference>
<dbReference type="Pfam" id="PF10589">
    <property type="entry name" value="NADH_4Fe-4S"/>
    <property type="match status" value="1"/>
</dbReference>
<proteinExistence type="inferred from homology"/>
<dbReference type="EMBL" id="CP000478">
    <property type="protein sequence ID" value="ABK18382.1"/>
    <property type="molecule type" value="Genomic_DNA"/>
</dbReference>
<dbReference type="SMART" id="SM00928">
    <property type="entry name" value="NADH_4Fe-4S"/>
    <property type="match status" value="1"/>
</dbReference>
<evidence type="ECO:0000313" key="8">
    <source>
        <dbReference type="Proteomes" id="UP000001784"/>
    </source>
</evidence>
<dbReference type="GO" id="GO:0051539">
    <property type="term" value="F:4 iron, 4 sulfur cluster binding"/>
    <property type="evidence" value="ECO:0007669"/>
    <property type="project" value="UniProtKB-KW"/>
</dbReference>
<feature type="domain" description="4Fe-4S ferredoxin-type" evidence="6">
    <location>
        <begin position="578"/>
        <end position="603"/>
    </location>
</feature>
<dbReference type="EC" id="1.6.5.11" evidence="7"/>
<dbReference type="Gene3D" id="3.40.30.10">
    <property type="entry name" value="Glutaredoxin"/>
    <property type="match status" value="1"/>
</dbReference>
<dbReference type="SUPFAM" id="SSF142984">
    <property type="entry name" value="Nqo1 middle domain-like"/>
    <property type="match status" value="1"/>
</dbReference>
<dbReference type="PROSITE" id="PS51379">
    <property type="entry name" value="4FE4S_FER_2"/>
    <property type="match status" value="2"/>
</dbReference>
<keyword evidence="4" id="KW-0408">Iron</keyword>
<evidence type="ECO:0000256" key="5">
    <source>
        <dbReference type="ARBA" id="ARBA00023014"/>
    </source>
</evidence>
<dbReference type="InterPro" id="IPR011538">
    <property type="entry name" value="Nuo51_FMN-bd"/>
</dbReference>
<dbReference type="GO" id="GO:0010181">
    <property type="term" value="F:FMN binding"/>
    <property type="evidence" value="ECO:0007669"/>
    <property type="project" value="InterPro"/>
</dbReference>
<dbReference type="Gene3D" id="6.10.250.1450">
    <property type="match status" value="1"/>
</dbReference>
<dbReference type="Pfam" id="PF01512">
    <property type="entry name" value="Complex1_51K"/>
    <property type="match status" value="1"/>
</dbReference>
<dbReference type="InterPro" id="IPR036249">
    <property type="entry name" value="Thioredoxin-like_sf"/>
</dbReference>
<dbReference type="SUPFAM" id="SSF54862">
    <property type="entry name" value="4Fe-4S ferredoxins"/>
    <property type="match status" value="1"/>
</dbReference>
<feature type="domain" description="4Fe-4S ferredoxin-type" evidence="6">
    <location>
        <begin position="548"/>
        <end position="577"/>
    </location>
</feature>
<dbReference type="KEGG" id="sfu:Sfum_2704"/>
<dbReference type="Proteomes" id="UP000001784">
    <property type="component" value="Chromosome"/>
</dbReference>
<dbReference type="InterPro" id="IPR037207">
    <property type="entry name" value="Nuop51_4Fe4S-bd_sf"/>
</dbReference>
<dbReference type="PANTHER" id="PTHR43578">
    <property type="entry name" value="NADH-QUINONE OXIDOREDUCTASE SUBUNIT F"/>
    <property type="match status" value="1"/>
</dbReference>
<dbReference type="Gene3D" id="1.20.1440.230">
    <property type="entry name" value="NADH-ubiquinone oxidoreductase 51kDa subunit, iron-sulphur binding domain"/>
    <property type="match status" value="1"/>
</dbReference>
<dbReference type="AlphaFoldDB" id="A0LLT0"/>
<dbReference type="SUPFAM" id="SSF140490">
    <property type="entry name" value="Nqo1C-terminal domain-like"/>
    <property type="match status" value="1"/>
</dbReference>
<gene>
    <name evidence="7" type="ordered locus">Sfum_2704</name>
</gene>
<dbReference type="STRING" id="335543.Sfum_2704"/>
<dbReference type="PROSITE" id="PS00645">
    <property type="entry name" value="COMPLEX1_51K_2"/>
    <property type="match status" value="1"/>
</dbReference>
<reference evidence="7 8" key="1">
    <citation type="submission" date="2006-10" db="EMBL/GenBank/DDBJ databases">
        <title>Complete sequence of Syntrophobacter fumaroxidans MPOB.</title>
        <authorList>
            <consortium name="US DOE Joint Genome Institute"/>
            <person name="Copeland A."/>
            <person name="Lucas S."/>
            <person name="Lapidus A."/>
            <person name="Barry K."/>
            <person name="Detter J.C."/>
            <person name="Glavina del Rio T."/>
            <person name="Hammon N."/>
            <person name="Israni S."/>
            <person name="Pitluck S."/>
            <person name="Goltsman E.G."/>
            <person name="Martinez M."/>
            <person name="Schmutz J."/>
            <person name="Larimer F."/>
            <person name="Land M."/>
            <person name="Hauser L."/>
            <person name="Kyrpides N."/>
            <person name="Kim E."/>
            <person name="Boone D.R."/>
            <person name="Brockman F."/>
            <person name="Culley D."/>
            <person name="Ferry J."/>
            <person name="Gunsalus R."/>
            <person name="McInerney M.J."/>
            <person name="Morrison M."/>
            <person name="Plugge C."/>
            <person name="Rohlin L."/>
            <person name="Scholten J."/>
            <person name="Sieber J."/>
            <person name="Stams A.J.M."/>
            <person name="Worm P."/>
            <person name="Henstra A.M."/>
            <person name="Richardson P."/>
        </authorList>
    </citation>
    <scope>NUCLEOTIDE SEQUENCE [LARGE SCALE GENOMIC DNA]</scope>
    <source>
        <strain evidence="8">DSM 10017 / MPOB</strain>
    </source>
</reference>
<dbReference type="HOGENOM" id="CLU_014881_3_2_7"/>
<keyword evidence="3" id="KW-0479">Metal-binding</keyword>
<dbReference type="InterPro" id="IPR037225">
    <property type="entry name" value="Nuo51_FMN-bd_sf"/>
</dbReference>
<evidence type="ECO:0000256" key="4">
    <source>
        <dbReference type="ARBA" id="ARBA00023004"/>
    </source>
</evidence>
<evidence type="ECO:0000256" key="3">
    <source>
        <dbReference type="ARBA" id="ARBA00022723"/>
    </source>
</evidence>
<dbReference type="InterPro" id="IPR017896">
    <property type="entry name" value="4Fe4S_Fe-S-bd"/>
</dbReference>
<dbReference type="GO" id="GO:0046872">
    <property type="term" value="F:metal ion binding"/>
    <property type="evidence" value="ECO:0007669"/>
    <property type="project" value="UniProtKB-KW"/>
</dbReference>
<dbReference type="SUPFAM" id="SSF52833">
    <property type="entry name" value="Thioredoxin-like"/>
    <property type="match status" value="1"/>
</dbReference>
<dbReference type="NCBIfam" id="NF010120">
    <property type="entry name" value="PRK13596.1"/>
    <property type="match status" value="1"/>
</dbReference>
<sequence>MQPQASKKKKPAKERQVLVCRGTGCESQKAKILFDNLEHELKMLGLDDDIEVKFTGCHGFCQQGPTVIVMPAGTFYCNVQPEDADEIVKIDIKDGGKVERLLFIDPKTKERVLSYKDMKFFSPQRRIVLKNCGFINPEDIDDYIAVGGYQGIQKALGGSRMDVINEIKKSGLRGRGGGGFPTGMKWEFCHNSPGDQKYLICNADEGDPGAFMDRAVLEGDPHAVLEGMMIAAYAIGASKAYIYCRAEYPMAYERSMIAIDQATKRGFLGKKIFGSDMDFEIKLKLGAGAFVCGEETALMASIEGKRGMPMPRPPFPAVKGLFGKPTNINNVETFGNIATIMTKGGDWFASVGTEKSKGTKVFALAGKISYSGLVEIPMGTPLREIIDEIGGGIPNKRKFKAAQTGGPSGGCIPSEHFDIPMDYENLTQVGSIMGSGGLIVTDETTCMVDMAKFFLGFTQKESCGKCVPCRLGTKKMLEVLGDISKGKATMEDLEQLLELAQDVKGGSLCGLGQTAPNPVLSTVRYFRDEYEAHILRKECPARVCVDLIKFEVNEENCQKCGLCFKACPAGAVSWEKKQTAKIDVSKCIKCRSCILACRFNAID</sequence>
<evidence type="ECO:0000259" key="6">
    <source>
        <dbReference type="PROSITE" id="PS51379"/>
    </source>
</evidence>
<dbReference type="Pfam" id="PF12838">
    <property type="entry name" value="Fer4_7"/>
    <property type="match status" value="1"/>
</dbReference>
<organism evidence="7 8">
    <name type="scientific">Syntrophobacter fumaroxidans (strain DSM 10017 / MPOB)</name>
    <dbReference type="NCBI Taxonomy" id="335543"/>
    <lineage>
        <taxon>Bacteria</taxon>
        <taxon>Pseudomonadati</taxon>
        <taxon>Thermodesulfobacteriota</taxon>
        <taxon>Syntrophobacteria</taxon>
        <taxon>Syntrophobacterales</taxon>
        <taxon>Syntrophobacteraceae</taxon>
        <taxon>Syntrophobacter</taxon>
    </lineage>
</organism>
<keyword evidence="8" id="KW-1185">Reference proteome</keyword>
<dbReference type="GO" id="GO:0016491">
    <property type="term" value="F:oxidoreductase activity"/>
    <property type="evidence" value="ECO:0007669"/>
    <property type="project" value="UniProtKB-KW"/>
</dbReference>
<evidence type="ECO:0000256" key="2">
    <source>
        <dbReference type="ARBA" id="ARBA00022485"/>
    </source>
</evidence>
<dbReference type="FunFam" id="1.20.1440.230:FF:000001">
    <property type="entry name" value="Mitochondrial NADH dehydrogenase flavoprotein 1"/>
    <property type="match status" value="1"/>
</dbReference>
<dbReference type="InterPro" id="IPR001949">
    <property type="entry name" value="NADH-UbQ_OxRdtase_51kDa_CS"/>
</dbReference>
<dbReference type="InParanoid" id="A0LLT0"/>
<keyword evidence="2" id="KW-0004">4Fe-4S</keyword>
<dbReference type="OrthoDB" id="9805533at2"/>
<keyword evidence="5" id="KW-0411">Iron-sulfur</keyword>
<dbReference type="GO" id="GO:0008137">
    <property type="term" value="F:NADH dehydrogenase (ubiquinone) activity"/>
    <property type="evidence" value="ECO:0007669"/>
    <property type="project" value="InterPro"/>
</dbReference>
<dbReference type="Gene3D" id="3.10.20.600">
    <property type="match status" value="1"/>
</dbReference>
<dbReference type="CDD" id="cd02980">
    <property type="entry name" value="TRX_Fd_family"/>
    <property type="match status" value="1"/>
</dbReference>
<evidence type="ECO:0000256" key="1">
    <source>
        <dbReference type="ARBA" id="ARBA00007523"/>
    </source>
</evidence>
<accession>A0LLT0</accession>
<dbReference type="SUPFAM" id="SSF142019">
    <property type="entry name" value="Nqo1 FMN-binding domain-like"/>
    <property type="match status" value="1"/>
</dbReference>